<evidence type="ECO:0000313" key="10">
    <source>
        <dbReference type="Proteomes" id="UP000317355"/>
    </source>
</evidence>
<feature type="binding site" evidence="8">
    <location>
        <position position="55"/>
    </location>
    <ligand>
        <name>Mg(2+)</name>
        <dbReference type="ChEBI" id="CHEBI:18420"/>
    </ligand>
</feature>
<dbReference type="AlphaFoldDB" id="A0A558CS43"/>
<comment type="catalytic activity">
    <reaction evidence="8">
        <text>(7R,8S)-7,8-diammoniononanoate + CO2 + ATP = (4R,5S)-dethiobiotin + ADP + phosphate + 3 H(+)</text>
        <dbReference type="Rhea" id="RHEA:15805"/>
        <dbReference type="ChEBI" id="CHEBI:15378"/>
        <dbReference type="ChEBI" id="CHEBI:16526"/>
        <dbReference type="ChEBI" id="CHEBI:30616"/>
        <dbReference type="ChEBI" id="CHEBI:43474"/>
        <dbReference type="ChEBI" id="CHEBI:149469"/>
        <dbReference type="ChEBI" id="CHEBI:149473"/>
        <dbReference type="ChEBI" id="CHEBI:456216"/>
        <dbReference type="EC" id="6.3.3.3"/>
    </reaction>
</comment>
<feature type="binding site" evidence="8">
    <location>
        <begin position="116"/>
        <end position="119"/>
    </location>
    <ligand>
        <name>ATP</name>
        <dbReference type="ChEBI" id="CHEBI:30616"/>
    </ligand>
</feature>
<keyword evidence="7 8" id="KW-0460">Magnesium</keyword>
<dbReference type="Pfam" id="PF13500">
    <property type="entry name" value="AAA_26"/>
    <property type="match status" value="1"/>
</dbReference>
<feature type="binding site" evidence="8">
    <location>
        <begin position="205"/>
        <end position="207"/>
    </location>
    <ligand>
        <name>ATP</name>
        <dbReference type="ChEBI" id="CHEBI:30616"/>
    </ligand>
</feature>
<dbReference type="PANTHER" id="PTHR43210">
    <property type="entry name" value="DETHIOBIOTIN SYNTHETASE"/>
    <property type="match status" value="1"/>
</dbReference>
<reference evidence="9 10" key="1">
    <citation type="submission" date="2019-07" db="EMBL/GenBank/DDBJ databases">
        <title>The pathways for chlorine oxyanion respiration interact through the shared metabolite chlorate.</title>
        <authorList>
            <person name="Barnum T.P."/>
            <person name="Cheng Y."/>
            <person name="Hill K.A."/>
            <person name="Lucas L.N."/>
            <person name="Carlson H.K."/>
            <person name="Coates J.D."/>
        </authorList>
    </citation>
    <scope>NUCLEOTIDE SEQUENCE [LARGE SCALE GENOMIC DNA]</scope>
    <source>
        <strain evidence="9">BK-3</strain>
    </source>
</reference>
<comment type="subcellular location">
    <subcellularLocation>
        <location evidence="8">Cytoplasm</location>
    </subcellularLocation>
</comment>
<keyword evidence="2 8" id="KW-0436">Ligase</keyword>
<dbReference type="EMBL" id="VMRY01000089">
    <property type="protein sequence ID" value="TVT51573.1"/>
    <property type="molecule type" value="Genomic_DNA"/>
</dbReference>
<dbReference type="NCBIfam" id="TIGR00347">
    <property type="entry name" value="bioD"/>
    <property type="match status" value="1"/>
</dbReference>
<keyword evidence="4 8" id="KW-0547">Nucleotide-binding</keyword>
<evidence type="ECO:0000313" key="9">
    <source>
        <dbReference type="EMBL" id="TVT51573.1"/>
    </source>
</evidence>
<accession>A0A558CS43</accession>
<dbReference type="SUPFAM" id="SSF52540">
    <property type="entry name" value="P-loop containing nucleoside triphosphate hydrolases"/>
    <property type="match status" value="1"/>
</dbReference>
<organism evidence="9 10">
    <name type="scientific">Sedimenticola thiotaurini</name>
    <dbReference type="NCBI Taxonomy" id="1543721"/>
    <lineage>
        <taxon>Bacteria</taxon>
        <taxon>Pseudomonadati</taxon>
        <taxon>Pseudomonadota</taxon>
        <taxon>Gammaproteobacteria</taxon>
        <taxon>Chromatiales</taxon>
        <taxon>Sedimenticolaceae</taxon>
        <taxon>Sedimenticola</taxon>
    </lineage>
</organism>
<feature type="binding site" evidence="8">
    <location>
        <begin position="176"/>
        <end position="177"/>
    </location>
    <ligand>
        <name>ATP</name>
        <dbReference type="ChEBI" id="CHEBI:30616"/>
    </ligand>
</feature>
<dbReference type="InterPro" id="IPR004472">
    <property type="entry name" value="DTB_synth_BioD"/>
</dbReference>
<comment type="cofactor">
    <cofactor evidence="8">
        <name>Mg(2+)</name>
        <dbReference type="ChEBI" id="CHEBI:18420"/>
    </cofactor>
</comment>
<feature type="binding site" evidence="8">
    <location>
        <begin position="13"/>
        <end position="18"/>
    </location>
    <ligand>
        <name>ATP</name>
        <dbReference type="ChEBI" id="CHEBI:30616"/>
    </ligand>
</feature>
<comment type="pathway">
    <text evidence="8">Cofactor biosynthesis; biotin biosynthesis; biotin from 7,8-diaminononanoate: step 1/2.</text>
</comment>
<evidence type="ECO:0000256" key="6">
    <source>
        <dbReference type="ARBA" id="ARBA00022840"/>
    </source>
</evidence>
<dbReference type="HAMAP" id="MF_00336">
    <property type="entry name" value="BioD"/>
    <property type="match status" value="1"/>
</dbReference>
<comment type="subunit">
    <text evidence="8">Homodimer.</text>
</comment>
<comment type="caution">
    <text evidence="9">The sequence shown here is derived from an EMBL/GenBank/DDBJ whole genome shotgun (WGS) entry which is preliminary data.</text>
</comment>
<dbReference type="UniPathway" id="UPA00078">
    <property type="reaction ID" value="UER00161"/>
</dbReference>
<keyword evidence="6 8" id="KW-0067">ATP-binding</keyword>
<keyword evidence="1 8" id="KW-0963">Cytoplasm</keyword>
<dbReference type="GO" id="GO:0005524">
    <property type="term" value="F:ATP binding"/>
    <property type="evidence" value="ECO:0007669"/>
    <property type="project" value="UniProtKB-UniRule"/>
</dbReference>
<evidence type="ECO:0000256" key="2">
    <source>
        <dbReference type="ARBA" id="ARBA00022598"/>
    </source>
</evidence>
<dbReference type="GO" id="GO:0004141">
    <property type="term" value="F:dethiobiotin synthase activity"/>
    <property type="evidence" value="ECO:0007669"/>
    <property type="project" value="UniProtKB-UniRule"/>
</dbReference>
<dbReference type="FunFam" id="3.40.50.300:FF:000292">
    <property type="entry name" value="ATP-dependent dethiobiotin synthetase BioD"/>
    <property type="match status" value="1"/>
</dbReference>
<dbReference type="Gene3D" id="3.40.50.300">
    <property type="entry name" value="P-loop containing nucleotide triphosphate hydrolases"/>
    <property type="match status" value="1"/>
</dbReference>
<comment type="similarity">
    <text evidence="8">Belongs to the dethiobiotin synthetase family.</text>
</comment>
<feature type="binding site" evidence="8">
    <location>
        <position position="116"/>
    </location>
    <ligand>
        <name>Mg(2+)</name>
        <dbReference type="ChEBI" id="CHEBI:18420"/>
    </ligand>
</feature>
<gene>
    <name evidence="8 9" type="primary">bioD</name>
    <name evidence="9" type="ORF">FHK82_15540</name>
</gene>
<keyword evidence="3 8" id="KW-0479">Metal-binding</keyword>
<proteinExistence type="inferred from homology"/>
<dbReference type="InterPro" id="IPR027417">
    <property type="entry name" value="P-loop_NTPase"/>
</dbReference>
<dbReference type="GO" id="GO:0042803">
    <property type="term" value="F:protein homodimerization activity"/>
    <property type="evidence" value="ECO:0007669"/>
    <property type="project" value="UniProtKB-ARBA"/>
</dbReference>
<dbReference type="GO" id="GO:0009102">
    <property type="term" value="P:biotin biosynthetic process"/>
    <property type="evidence" value="ECO:0007669"/>
    <property type="project" value="UniProtKB-UniRule"/>
</dbReference>
<dbReference type="Proteomes" id="UP000317355">
    <property type="component" value="Unassembled WGS sequence"/>
</dbReference>
<dbReference type="GO" id="GO:0000287">
    <property type="term" value="F:magnesium ion binding"/>
    <property type="evidence" value="ECO:0007669"/>
    <property type="project" value="UniProtKB-UniRule"/>
</dbReference>
<sequence>MNIGFFITGTDTDSGKTVVTLGLMRLLQDRGYRVAAMKPVAAGAEQTIYGWRNSDALQLQAQSTGLIDYATLNPYLFEPPIAPHLAARQAGVAIDFSRIRHCFDELADQVDWVVVEGAGGWRVPLGEDGAIAELAVSLELPVILVVGLKLGCINHALLSVESILTSGANLIGWVGSQVDPDMRFVEGNVETLKKSIDAPCLGIVPHLEPSAVSTAYQFLQLP</sequence>
<feature type="binding site" evidence="8">
    <location>
        <position position="55"/>
    </location>
    <ligand>
        <name>ATP</name>
        <dbReference type="ChEBI" id="CHEBI:30616"/>
    </ligand>
</feature>
<evidence type="ECO:0000256" key="1">
    <source>
        <dbReference type="ARBA" id="ARBA00022490"/>
    </source>
</evidence>
<evidence type="ECO:0000256" key="4">
    <source>
        <dbReference type="ARBA" id="ARBA00022741"/>
    </source>
</evidence>
<dbReference type="PANTHER" id="PTHR43210:SF5">
    <property type="entry name" value="DETHIOBIOTIN SYNTHETASE"/>
    <property type="match status" value="1"/>
</dbReference>
<evidence type="ECO:0000256" key="3">
    <source>
        <dbReference type="ARBA" id="ARBA00022723"/>
    </source>
</evidence>
<keyword evidence="5 8" id="KW-0093">Biotin biosynthesis</keyword>
<evidence type="ECO:0000256" key="8">
    <source>
        <dbReference type="HAMAP-Rule" id="MF_00336"/>
    </source>
</evidence>
<comment type="function">
    <text evidence="8">Catalyzes a mechanistically unusual reaction, the ATP-dependent insertion of CO2 between the N7 and N8 nitrogen atoms of 7,8-diaminopelargonic acid (DAPA, also called 7,8-diammoniononanoate) to form a ureido ring.</text>
</comment>
<comment type="caution">
    <text evidence="8">Lacks conserved residue(s) required for the propagation of feature annotation.</text>
</comment>
<feature type="binding site" evidence="8">
    <location>
        <position position="17"/>
    </location>
    <ligand>
        <name>Mg(2+)</name>
        <dbReference type="ChEBI" id="CHEBI:18420"/>
    </ligand>
</feature>
<protein>
    <recommendedName>
        <fullName evidence="8">ATP-dependent dethiobiotin synthetase BioD</fullName>
        <ecNumber evidence="8">6.3.3.3</ecNumber>
    </recommendedName>
    <alternativeName>
        <fullName evidence="8">DTB synthetase</fullName>
        <shortName evidence="8">DTBS</shortName>
    </alternativeName>
    <alternativeName>
        <fullName evidence="8">Dethiobiotin synthase</fullName>
    </alternativeName>
</protein>
<feature type="active site" evidence="8">
    <location>
        <position position="38"/>
    </location>
</feature>
<dbReference type="EC" id="6.3.3.3" evidence="8"/>
<name>A0A558CS43_9GAMM</name>
<dbReference type="CDD" id="cd03109">
    <property type="entry name" value="DTBS"/>
    <property type="match status" value="1"/>
</dbReference>
<evidence type="ECO:0000256" key="5">
    <source>
        <dbReference type="ARBA" id="ARBA00022756"/>
    </source>
</evidence>
<dbReference type="PIRSF" id="PIRSF006755">
    <property type="entry name" value="DTB_synth"/>
    <property type="match status" value="1"/>
</dbReference>
<dbReference type="GO" id="GO:0005829">
    <property type="term" value="C:cytosol"/>
    <property type="evidence" value="ECO:0007669"/>
    <property type="project" value="TreeGrafter"/>
</dbReference>
<evidence type="ECO:0000256" key="7">
    <source>
        <dbReference type="ARBA" id="ARBA00022842"/>
    </source>
</evidence>